<keyword evidence="2" id="KW-0732">Signal</keyword>
<feature type="signal peptide" evidence="2">
    <location>
        <begin position="1"/>
        <end position="18"/>
    </location>
</feature>
<evidence type="ECO:0000256" key="1">
    <source>
        <dbReference type="SAM" id="Phobius"/>
    </source>
</evidence>
<evidence type="ECO:0000256" key="2">
    <source>
        <dbReference type="SAM" id="SignalP"/>
    </source>
</evidence>
<organism evidence="3 4">
    <name type="scientific">Bugula neritina</name>
    <name type="common">Brown bryozoan</name>
    <name type="synonym">Sertularia neritina</name>
    <dbReference type="NCBI Taxonomy" id="10212"/>
    <lineage>
        <taxon>Eukaryota</taxon>
        <taxon>Metazoa</taxon>
        <taxon>Spiralia</taxon>
        <taxon>Lophotrochozoa</taxon>
        <taxon>Bryozoa</taxon>
        <taxon>Gymnolaemata</taxon>
        <taxon>Cheilostomatida</taxon>
        <taxon>Flustrina</taxon>
        <taxon>Buguloidea</taxon>
        <taxon>Bugulidae</taxon>
        <taxon>Bugula</taxon>
    </lineage>
</organism>
<protein>
    <submittedName>
        <fullName evidence="3">Uncharacterized protein</fullName>
    </submittedName>
</protein>
<dbReference type="EMBL" id="VXIV02000144">
    <property type="protein sequence ID" value="KAF6040423.1"/>
    <property type="molecule type" value="Genomic_DNA"/>
</dbReference>
<comment type="caution">
    <text evidence="3">The sequence shown here is derived from an EMBL/GenBank/DDBJ whole genome shotgun (WGS) entry which is preliminary data.</text>
</comment>
<dbReference type="Proteomes" id="UP000593567">
    <property type="component" value="Unassembled WGS sequence"/>
</dbReference>
<feature type="chain" id="PRO_5029643601" evidence="2">
    <location>
        <begin position="19"/>
        <end position="83"/>
    </location>
</feature>
<evidence type="ECO:0000313" key="4">
    <source>
        <dbReference type="Proteomes" id="UP000593567"/>
    </source>
</evidence>
<dbReference type="AlphaFoldDB" id="A0A7J7KQT1"/>
<reference evidence="3" key="1">
    <citation type="submission" date="2020-06" db="EMBL/GenBank/DDBJ databases">
        <title>Draft genome of Bugula neritina, a colonial animal packing powerful symbionts and potential medicines.</title>
        <authorList>
            <person name="Rayko M."/>
        </authorList>
    </citation>
    <scope>NUCLEOTIDE SEQUENCE [LARGE SCALE GENOMIC DNA]</scope>
    <source>
        <strain evidence="3">Kwan_BN1</strain>
    </source>
</reference>
<keyword evidence="1" id="KW-0812">Transmembrane</keyword>
<keyword evidence="4" id="KW-1185">Reference proteome</keyword>
<keyword evidence="1" id="KW-1133">Transmembrane helix</keyword>
<sequence>MQTRKIFILLTTMSSAAAVDIPVGVNAAIGIGVSCMLVVFLFLFGVKAYRHYQWSKSSVTVVGPSDATPMTAISNPLGYHTQN</sequence>
<name>A0A7J7KQT1_BUGNE</name>
<evidence type="ECO:0000313" key="3">
    <source>
        <dbReference type="EMBL" id="KAF6040423.1"/>
    </source>
</evidence>
<gene>
    <name evidence="3" type="ORF">EB796_001273</name>
</gene>
<feature type="transmembrane region" description="Helical" evidence="1">
    <location>
        <begin position="28"/>
        <end position="46"/>
    </location>
</feature>
<keyword evidence="1" id="KW-0472">Membrane</keyword>
<accession>A0A7J7KQT1</accession>
<dbReference type="PROSITE" id="PS51257">
    <property type="entry name" value="PROKAR_LIPOPROTEIN"/>
    <property type="match status" value="1"/>
</dbReference>
<proteinExistence type="predicted"/>